<sequence>MIPYKPKQLPHALKVLRQAFLRWIAVGFSSAILASCGLQNQTSGLRLLDTAKNRVTNDLQSNDLQSERGVDYTRLRDLLKEAYVVTVTNIETGSLTRERSEKILNDYHYPALDETQKVIAQSVGLESSCYESNRARKDPTWSALCPRDKLLNIPCTDLNTIERLWTSGNPERSRSVRERWIGPLPELTRAAIFHSLKTCKL</sequence>
<dbReference type="Proteomes" id="UP000320551">
    <property type="component" value="Unassembled WGS sequence"/>
</dbReference>
<comment type="caution">
    <text evidence="1">The sequence shown here is derived from an EMBL/GenBank/DDBJ whole genome shotgun (WGS) entry which is preliminary data.</text>
</comment>
<dbReference type="EMBL" id="SFBK01000191">
    <property type="protein sequence ID" value="TRU22482.1"/>
    <property type="molecule type" value="Genomic_DNA"/>
</dbReference>
<name>A0A552DJV3_MICAE</name>
<gene>
    <name evidence="1" type="ORF">EWV80_14185</name>
</gene>
<evidence type="ECO:0000313" key="2">
    <source>
        <dbReference type="Proteomes" id="UP000320551"/>
    </source>
</evidence>
<proteinExistence type="predicted"/>
<protein>
    <submittedName>
        <fullName evidence="1">Uncharacterized protein</fullName>
    </submittedName>
</protein>
<dbReference type="AlphaFoldDB" id="A0A552DJV3"/>
<evidence type="ECO:0000313" key="1">
    <source>
        <dbReference type="EMBL" id="TRU22482.1"/>
    </source>
</evidence>
<reference evidence="1 2" key="1">
    <citation type="submission" date="2019-01" db="EMBL/GenBank/DDBJ databases">
        <title>Coherence of Microcystis species and biogeography revealed through population genomics.</title>
        <authorList>
            <person name="Perez-Carrascal O.M."/>
            <person name="Terrat Y."/>
            <person name="Giani A."/>
            <person name="Fortin N."/>
            <person name="Tromas N."/>
            <person name="Shapiro B.J."/>
        </authorList>
    </citation>
    <scope>NUCLEOTIDE SEQUENCE [LARGE SCALE GENOMIC DNA]</scope>
    <source>
        <strain evidence="1">Ma_QC_B_20070730_S2</strain>
    </source>
</reference>
<organism evidence="1 2">
    <name type="scientific">Microcystis aeruginosa Ma_QC_B_20070730_S2</name>
    <dbReference type="NCBI Taxonomy" id="2486256"/>
    <lineage>
        <taxon>Bacteria</taxon>
        <taxon>Bacillati</taxon>
        <taxon>Cyanobacteriota</taxon>
        <taxon>Cyanophyceae</taxon>
        <taxon>Oscillatoriophycideae</taxon>
        <taxon>Chroococcales</taxon>
        <taxon>Microcystaceae</taxon>
        <taxon>Microcystis</taxon>
    </lineage>
</organism>
<accession>A0A552DJV3</accession>